<evidence type="ECO:0000256" key="9">
    <source>
        <dbReference type="ARBA" id="ARBA00023015"/>
    </source>
</evidence>
<dbReference type="GO" id="GO:0005524">
    <property type="term" value="F:ATP binding"/>
    <property type="evidence" value="ECO:0007669"/>
    <property type="project" value="UniProtKB-KW"/>
</dbReference>
<dbReference type="InterPro" id="IPR003593">
    <property type="entry name" value="AAA+_ATPase"/>
</dbReference>
<dbReference type="SUPFAM" id="SSF52172">
    <property type="entry name" value="CheY-like"/>
    <property type="match status" value="1"/>
</dbReference>
<dbReference type="Gene3D" id="3.40.50.2300">
    <property type="match status" value="1"/>
</dbReference>
<dbReference type="Gene3D" id="1.10.8.60">
    <property type="match status" value="1"/>
</dbReference>
<keyword evidence="5 16" id="KW-0597">Phosphoprotein</keyword>
<feature type="domain" description="Response regulatory" evidence="18">
    <location>
        <begin position="10"/>
        <end position="124"/>
    </location>
</feature>
<dbReference type="Proteomes" id="UP000322214">
    <property type="component" value="Chromosome"/>
</dbReference>
<dbReference type="RefSeq" id="WP_202907496.1">
    <property type="nucleotide sequence ID" value="NZ_CP042912.1"/>
</dbReference>
<keyword evidence="3" id="KW-0963">Cytoplasm</keyword>
<dbReference type="PROSITE" id="PS00675">
    <property type="entry name" value="SIGMA54_INTERACT_1"/>
    <property type="match status" value="1"/>
</dbReference>
<feature type="modified residue" description="4-aspartylphosphate" evidence="16">
    <location>
        <position position="59"/>
    </location>
</feature>
<dbReference type="InterPro" id="IPR001789">
    <property type="entry name" value="Sig_transdc_resp-reg_receiver"/>
</dbReference>
<evidence type="ECO:0000256" key="12">
    <source>
        <dbReference type="ARBA" id="ARBA00023163"/>
    </source>
</evidence>
<dbReference type="EMBL" id="CP042912">
    <property type="protein sequence ID" value="QEG20390.1"/>
    <property type="molecule type" value="Genomic_DNA"/>
</dbReference>
<dbReference type="SMART" id="SM00448">
    <property type="entry name" value="REC"/>
    <property type="match status" value="1"/>
</dbReference>
<dbReference type="Pfam" id="PF00158">
    <property type="entry name" value="Sigma54_activat"/>
    <property type="match status" value="1"/>
</dbReference>
<dbReference type="InterPro" id="IPR002197">
    <property type="entry name" value="HTH_Fis"/>
</dbReference>
<dbReference type="GO" id="GO:0005737">
    <property type="term" value="C:cytoplasm"/>
    <property type="evidence" value="ECO:0007669"/>
    <property type="project" value="UniProtKB-SubCell"/>
</dbReference>
<dbReference type="InterPro" id="IPR011006">
    <property type="entry name" value="CheY-like_superfamily"/>
</dbReference>
<keyword evidence="13" id="KW-0535">Nitrogen fixation</keyword>
<dbReference type="PANTHER" id="PTHR32071:SF95">
    <property type="entry name" value="DNA-BINDING TRANSCRIPTIONAL REGULATOR NTRC"/>
    <property type="match status" value="1"/>
</dbReference>
<evidence type="ECO:0000256" key="10">
    <source>
        <dbReference type="ARBA" id="ARBA00023125"/>
    </source>
</evidence>
<dbReference type="PROSITE" id="PS50045">
    <property type="entry name" value="SIGMA54_INTERACT_4"/>
    <property type="match status" value="1"/>
</dbReference>
<evidence type="ECO:0000259" key="17">
    <source>
        <dbReference type="PROSITE" id="PS50045"/>
    </source>
</evidence>
<evidence type="ECO:0000256" key="8">
    <source>
        <dbReference type="ARBA" id="ARBA00023012"/>
    </source>
</evidence>
<dbReference type="SUPFAM" id="SSF52540">
    <property type="entry name" value="P-loop containing nucleoside triphosphate hydrolases"/>
    <property type="match status" value="1"/>
</dbReference>
<dbReference type="InterPro" id="IPR025662">
    <property type="entry name" value="Sigma_54_int_dom_ATP-bd_1"/>
</dbReference>
<evidence type="ECO:0000256" key="7">
    <source>
        <dbReference type="ARBA" id="ARBA00022840"/>
    </source>
</evidence>
<keyword evidence="6" id="KW-0547">Nucleotide-binding</keyword>
<dbReference type="InterPro" id="IPR027417">
    <property type="entry name" value="P-loop_NTPase"/>
</dbReference>
<feature type="domain" description="Sigma-54 factor interaction" evidence="17">
    <location>
        <begin position="148"/>
        <end position="377"/>
    </location>
</feature>
<sequence length="497" mass="54066">MPDQSPGDLCLLVVDDEPAIAALFKHVFADSEISVLSAGTASAALELIQSAKPDAVMLDVVLPDADGLQLFETVKQIDPQLPVVIMTGGQDGQTAISAMQQGAMDYLVKPLDVRSLNKVVRHAMEVRRLMVEPVSIERADSNRTGSSMIGCSPAMQEVFKAIGRVAAQNISVLIRGESGTGKELVARAIFQNGLRKEKPFIAINCAAIPEALLESELFGHEKGAFTGADRKRIGKIEQCEGGTLFLDEIGDMEAPLQSKLLRVLQEKQFERVGGSETISADVRILAATHQGIEKMCESGKFREDLYYRLNGYTISLPPLRERDGDIELLIEFFRQTANEELGKEIGRIAPEAISTLKKYSWPGNVRQLQSVIHQAIVQSSGSVLLPDFLPPLIERESSQPVLPTAAVDTTDAEPASHSTEPVAETQSVSELIARHCSHHSATLYDDVIEEVERELIATVLNKCGGNLTEAARQLGITRTTVRSKVNKLGIGIRKVVE</sequence>
<accession>A0A5B9P642</accession>
<evidence type="ECO:0000256" key="2">
    <source>
        <dbReference type="ARBA" id="ARBA00019059"/>
    </source>
</evidence>
<evidence type="ECO:0000256" key="16">
    <source>
        <dbReference type="PROSITE-ProRule" id="PRU00169"/>
    </source>
</evidence>
<evidence type="ECO:0000256" key="15">
    <source>
        <dbReference type="ARBA" id="ARBA00031910"/>
    </source>
</evidence>
<dbReference type="SUPFAM" id="SSF46689">
    <property type="entry name" value="Homeodomain-like"/>
    <property type="match status" value="1"/>
</dbReference>
<dbReference type="Pfam" id="PF00072">
    <property type="entry name" value="Response_reg"/>
    <property type="match status" value="1"/>
</dbReference>
<organism evidence="19 20">
    <name type="scientific">Mariniblastus fucicola</name>
    <dbReference type="NCBI Taxonomy" id="980251"/>
    <lineage>
        <taxon>Bacteria</taxon>
        <taxon>Pseudomonadati</taxon>
        <taxon>Planctomycetota</taxon>
        <taxon>Planctomycetia</taxon>
        <taxon>Pirellulales</taxon>
        <taxon>Pirellulaceae</taxon>
        <taxon>Mariniblastus</taxon>
    </lineage>
</organism>
<dbReference type="PANTHER" id="PTHR32071">
    <property type="entry name" value="TRANSCRIPTIONAL REGULATORY PROTEIN"/>
    <property type="match status" value="1"/>
</dbReference>
<evidence type="ECO:0000256" key="6">
    <source>
        <dbReference type="ARBA" id="ARBA00022741"/>
    </source>
</evidence>
<keyword evidence="12" id="KW-0804">Transcription</keyword>
<keyword evidence="4" id="KW-0678">Repressor</keyword>
<evidence type="ECO:0000256" key="1">
    <source>
        <dbReference type="ARBA" id="ARBA00004496"/>
    </source>
</evidence>
<keyword evidence="11" id="KW-0010">Activator</keyword>
<dbReference type="FunFam" id="3.40.50.300:FF:000006">
    <property type="entry name" value="DNA-binding transcriptional regulator NtrC"/>
    <property type="match status" value="1"/>
</dbReference>
<dbReference type="Pfam" id="PF02954">
    <property type="entry name" value="HTH_8"/>
    <property type="match status" value="1"/>
</dbReference>
<dbReference type="SMART" id="SM00382">
    <property type="entry name" value="AAA"/>
    <property type="match status" value="1"/>
</dbReference>
<dbReference type="PRINTS" id="PR01590">
    <property type="entry name" value="HTHFIS"/>
</dbReference>
<dbReference type="GO" id="GO:0043565">
    <property type="term" value="F:sequence-specific DNA binding"/>
    <property type="evidence" value="ECO:0007669"/>
    <property type="project" value="InterPro"/>
</dbReference>
<protein>
    <recommendedName>
        <fullName evidence="2">DNA-binding transcriptional regulator NtrC</fullName>
    </recommendedName>
    <alternativeName>
        <fullName evidence="14">Nitrogen regulation protein NR(I)</fullName>
    </alternativeName>
    <alternativeName>
        <fullName evidence="15">Nitrogen regulator I</fullName>
    </alternativeName>
</protein>
<reference evidence="19 20" key="1">
    <citation type="submission" date="2019-08" db="EMBL/GenBank/DDBJ databases">
        <title>Deep-cultivation of Planctomycetes and their phenomic and genomic characterization uncovers novel biology.</title>
        <authorList>
            <person name="Wiegand S."/>
            <person name="Jogler M."/>
            <person name="Boedeker C."/>
            <person name="Pinto D."/>
            <person name="Vollmers J."/>
            <person name="Rivas-Marin E."/>
            <person name="Kohn T."/>
            <person name="Peeters S.H."/>
            <person name="Heuer A."/>
            <person name="Rast P."/>
            <person name="Oberbeckmann S."/>
            <person name="Bunk B."/>
            <person name="Jeske O."/>
            <person name="Meyerdierks A."/>
            <person name="Storesund J.E."/>
            <person name="Kallscheuer N."/>
            <person name="Luecker S."/>
            <person name="Lage O.M."/>
            <person name="Pohl T."/>
            <person name="Merkel B.J."/>
            <person name="Hornburger P."/>
            <person name="Mueller R.-W."/>
            <person name="Bruemmer F."/>
            <person name="Labrenz M."/>
            <person name="Spormann A.M."/>
            <person name="Op den Camp H."/>
            <person name="Overmann J."/>
            <person name="Amann R."/>
            <person name="Jetten M.S.M."/>
            <person name="Mascher T."/>
            <person name="Medema M.H."/>
            <person name="Devos D.P."/>
            <person name="Kaster A.-K."/>
            <person name="Ovreas L."/>
            <person name="Rohde M."/>
            <person name="Galperin M.Y."/>
            <person name="Jogler C."/>
        </authorList>
    </citation>
    <scope>NUCLEOTIDE SEQUENCE [LARGE SCALE GENOMIC DNA]</scope>
    <source>
        <strain evidence="19 20">FC18</strain>
    </source>
</reference>
<evidence type="ECO:0000313" key="19">
    <source>
        <dbReference type="EMBL" id="QEG20390.1"/>
    </source>
</evidence>
<dbReference type="Gene3D" id="3.40.50.300">
    <property type="entry name" value="P-loop containing nucleotide triphosphate hydrolases"/>
    <property type="match status" value="1"/>
</dbReference>
<dbReference type="AlphaFoldDB" id="A0A5B9P642"/>
<name>A0A5B9P642_9BACT</name>
<evidence type="ECO:0000256" key="4">
    <source>
        <dbReference type="ARBA" id="ARBA00022491"/>
    </source>
</evidence>
<dbReference type="Gene3D" id="1.10.10.60">
    <property type="entry name" value="Homeodomain-like"/>
    <property type="match status" value="1"/>
</dbReference>
<evidence type="ECO:0000256" key="13">
    <source>
        <dbReference type="ARBA" id="ARBA00023231"/>
    </source>
</evidence>
<gene>
    <name evidence="19" type="primary">glnG_1</name>
    <name evidence="19" type="ORF">MFFC18_02380</name>
</gene>
<dbReference type="InterPro" id="IPR058031">
    <property type="entry name" value="AAA_lid_NorR"/>
</dbReference>
<dbReference type="CDD" id="cd00009">
    <property type="entry name" value="AAA"/>
    <property type="match status" value="1"/>
</dbReference>
<keyword evidence="10" id="KW-0238">DNA-binding</keyword>
<dbReference type="GO" id="GO:0000160">
    <property type="term" value="P:phosphorelay signal transduction system"/>
    <property type="evidence" value="ECO:0007669"/>
    <property type="project" value="UniProtKB-KW"/>
</dbReference>
<evidence type="ECO:0000256" key="11">
    <source>
        <dbReference type="ARBA" id="ARBA00023159"/>
    </source>
</evidence>
<keyword evidence="20" id="KW-1185">Reference proteome</keyword>
<evidence type="ECO:0000313" key="20">
    <source>
        <dbReference type="Proteomes" id="UP000322214"/>
    </source>
</evidence>
<evidence type="ECO:0000256" key="3">
    <source>
        <dbReference type="ARBA" id="ARBA00022490"/>
    </source>
</evidence>
<evidence type="ECO:0000256" key="5">
    <source>
        <dbReference type="ARBA" id="ARBA00022553"/>
    </source>
</evidence>
<comment type="subcellular location">
    <subcellularLocation>
        <location evidence="1">Cytoplasm</location>
    </subcellularLocation>
</comment>
<keyword evidence="7" id="KW-0067">ATP-binding</keyword>
<proteinExistence type="predicted"/>
<dbReference type="GO" id="GO:0006355">
    <property type="term" value="P:regulation of DNA-templated transcription"/>
    <property type="evidence" value="ECO:0007669"/>
    <property type="project" value="InterPro"/>
</dbReference>
<dbReference type="STRING" id="980251.GCA_001642875_04592"/>
<evidence type="ECO:0000256" key="14">
    <source>
        <dbReference type="ARBA" id="ARBA00029881"/>
    </source>
</evidence>
<dbReference type="PROSITE" id="PS50110">
    <property type="entry name" value="RESPONSE_REGULATORY"/>
    <property type="match status" value="1"/>
</dbReference>
<dbReference type="InterPro" id="IPR002078">
    <property type="entry name" value="Sigma_54_int"/>
</dbReference>
<evidence type="ECO:0000259" key="18">
    <source>
        <dbReference type="PROSITE" id="PS50110"/>
    </source>
</evidence>
<dbReference type="KEGG" id="mff:MFFC18_02380"/>
<keyword evidence="9" id="KW-0805">Transcription regulation</keyword>
<keyword evidence="8" id="KW-0902">Two-component regulatory system</keyword>
<dbReference type="InterPro" id="IPR009057">
    <property type="entry name" value="Homeodomain-like_sf"/>
</dbReference>
<dbReference type="Pfam" id="PF25601">
    <property type="entry name" value="AAA_lid_14"/>
    <property type="match status" value="1"/>
</dbReference>